<proteinExistence type="inferred from homology"/>
<dbReference type="Gene3D" id="3.20.20.70">
    <property type="entry name" value="Aldolase class I"/>
    <property type="match status" value="1"/>
</dbReference>
<evidence type="ECO:0000256" key="5">
    <source>
        <dbReference type="ARBA" id="ARBA00022679"/>
    </source>
</evidence>
<evidence type="ECO:0000256" key="4">
    <source>
        <dbReference type="ARBA" id="ARBA00022676"/>
    </source>
</evidence>
<dbReference type="InterPro" id="IPR027277">
    <property type="entry name" value="NadC/ModD"/>
</dbReference>
<feature type="domain" description="Quinolinate phosphoribosyl transferase N-terminal" evidence="9">
    <location>
        <begin position="35"/>
        <end position="120"/>
    </location>
</feature>
<feature type="binding site" evidence="7">
    <location>
        <begin position="281"/>
        <end position="283"/>
    </location>
    <ligand>
        <name>substrate</name>
    </ligand>
</feature>
<keyword evidence="5 6" id="KW-0808">Transferase</keyword>
<comment type="pathway">
    <text evidence="1 6">Cofactor biosynthesis; NAD(+) biosynthesis; nicotinate D-ribonucleotide from quinolinate: step 1/1.</text>
</comment>
<name>A0A7S0USH4_9CHLO</name>
<dbReference type="SUPFAM" id="SSF51690">
    <property type="entry name" value="Nicotinate/Quinolinate PRTase C-terminal domain-like"/>
    <property type="match status" value="1"/>
</dbReference>
<dbReference type="GO" id="GO:0009435">
    <property type="term" value="P:NAD+ biosynthetic process"/>
    <property type="evidence" value="ECO:0007669"/>
    <property type="project" value="UniProtKB-UniPathway"/>
</dbReference>
<comment type="function">
    <text evidence="6">Involved in the catabolism of quinolinic acid (QA).</text>
</comment>
<dbReference type="EC" id="2.4.2.19" evidence="6"/>
<comment type="subunit">
    <text evidence="6">Hexamer formed by 3 homodimers.</text>
</comment>
<protein>
    <recommendedName>
        <fullName evidence="6">Nicotinate-nucleotide pyrophosphorylase [carboxylating]</fullName>
        <ecNumber evidence="6">2.4.2.19</ecNumber>
    </recommendedName>
    <alternativeName>
        <fullName evidence="6">Quinolinate phosphoribosyltransferase [decarboxylating]</fullName>
    </alternativeName>
</protein>
<feature type="binding site" evidence="7">
    <location>
        <begin position="145"/>
        <end position="147"/>
    </location>
    <ligand>
        <name>substrate</name>
    </ligand>
</feature>
<dbReference type="Gene3D" id="3.90.1170.20">
    <property type="entry name" value="Quinolinate phosphoribosyl transferase, N-terminal domain"/>
    <property type="match status" value="1"/>
</dbReference>
<dbReference type="NCBIfam" id="TIGR00078">
    <property type="entry name" value="nadC"/>
    <property type="match status" value="1"/>
</dbReference>
<dbReference type="InterPro" id="IPR004393">
    <property type="entry name" value="NadC"/>
</dbReference>
<evidence type="ECO:0000256" key="1">
    <source>
        <dbReference type="ARBA" id="ARBA00004893"/>
    </source>
</evidence>
<evidence type="ECO:0000256" key="6">
    <source>
        <dbReference type="PIRNR" id="PIRNR006250"/>
    </source>
</evidence>
<reference evidence="10" key="1">
    <citation type="submission" date="2021-01" db="EMBL/GenBank/DDBJ databases">
        <authorList>
            <person name="Corre E."/>
            <person name="Pelletier E."/>
            <person name="Niang G."/>
            <person name="Scheremetjew M."/>
            <person name="Finn R."/>
            <person name="Kale V."/>
            <person name="Holt S."/>
            <person name="Cochrane G."/>
            <person name="Meng A."/>
            <person name="Brown T."/>
            <person name="Cohen L."/>
        </authorList>
    </citation>
    <scope>NUCLEOTIDE SEQUENCE</scope>
    <source>
        <strain evidence="10">SAG 63-3</strain>
    </source>
</reference>
<dbReference type="SUPFAM" id="SSF54675">
    <property type="entry name" value="Nicotinate/Quinolinate PRTase N-terminal domain-like"/>
    <property type="match status" value="1"/>
</dbReference>
<evidence type="ECO:0000256" key="3">
    <source>
        <dbReference type="ARBA" id="ARBA00022642"/>
    </source>
</evidence>
<evidence type="ECO:0000256" key="2">
    <source>
        <dbReference type="ARBA" id="ARBA00009400"/>
    </source>
</evidence>
<keyword evidence="4 6" id="KW-0328">Glycosyltransferase</keyword>
<dbReference type="Pfam" id="PF02749">
    <property type="entry name" value="QRPTase_N"/>
    <property type="match status" value="1"/>
</dbReference>
<feature type="binding site" evidence="7">
    <location>
        <begin position="302"/>
        <end position="304"/>
    </location>
    <ligand>
        <name>substrate</name>
    </ligand>
</feature>
<evidence type="ECO:0000256" key="7">
    <source>
        <dbReference type="PIRSR" id="PIRSR006250-1"/>
    </source>
</evidence>
<dbReference type="InterPro" id="IPR022412">
    <property type="entry name" value="Quinolinate_PRibosylTrfase_N"/>
</dbReference>
<dbReference type="EMBL" id="HBFM01003565">
    <property type="protein sequence ID" value="CAD8765660.1"/>
    <property type="molecule type" value="Transcribed_RNA"/>
</dbReference>
<feature type="binding site" evidence="7">
    <location>
        <position position="110"/>
    </location>
    <ligand>
        <name>substrate</name>
    </ligand>
</feature>
<keyword evidence="3 6" id="KW-0662">Pyridine nucleotide biosynthesis</keyword>
<dbReference type="GO" id="GO:0004514">
    <property type="term" value="F:nicotinate-nucleotide diphosphorylase (carboxylating) activity"/>
    <property type="evidence" value="ECO:0007669"/>
    <property type="project" value="UniProtKB-EC"/>
</dbReference>
<evidence type="ECO:0000259" key="9">
    <source>
        <dbReference type="Pfam" id="PF02749"/>
    </source>
</evidence>
<feature type="domain" description="Quinolinate phosphoribosyl transferase C-terminal" evidence="8">
    <location>
        <begin position="122"/>
        <end position="316"/>
    </location>
</feature>
<sequence length="322" mass="33789">MSKTHLPIPCPPHPTYDIKGVINAALEEDAGGVGDVTTLATISTETKAKATFLAKADGVVAGLGVVDLVFELVDKDLEVKWFVKDGDRVKPGLILGEVFGSARGILVAERVALNFMQRMSGVATATAAMVAAAASSGSKTKVLETRKTVPGLRLLDKWAVLIGGGYNHRLGLYDMMMIKDNHIAAAGGITAAVERAEAYIAGQNLGNMPIEVETRTMEELDEILNILKASRNPDGSSSSHVTRVMLDNMTKKDASASDGIDVSMLEVAVKKIDGLVDSEASGNVTLATVKKIAATGVTFVSVGALTHSVMALDISLNVETQA</sequence>
<evidence type="ECO:0000259" key="8">
    <source>
        <dbReference type="Pfam" id="PF01729"/>
    </source>
</evidence>
<comment type="catalytic activity">
    <reaction evidence="6">
        <text>nicotinate beta-D-ribonucleotide + CO2 + diphosphate = quinolinate + 5-phospho-alpha-D-ribose 1-diphosphate + 2 H(+)</text>
        <dbReference type="Rhea" id="RHEA:12733"/>
        <dbReference type="ChEBI" id="CHEBI:15378"/>
        <dbReference type="ChEBI" id="CHEBI:16526"/>
        <dbReference type="ChEBI" id="CHEBI:29959"/>
        <dbReference type="ChEBI" id="CHEBI:33019"/>
        <dbReference type="ChEBI" id="CHEBI:57502"/>
        <dbReference type="ChEBI" id="CHEBI:58017"/>
        <dbReference type="EC" id="2.4.2.19"/>
    </reaction>
</comment>
<dbReference type="InterPro" id="IPR037128">
    <property type="entry name" value="Quinolinate_PRibosylTase_N_sf"/>
</dbReference>
<dbReference type="FunFam" id="3.20.20.70:FF:000149">
    <property type="entry name" value="Nicotinate-nucleotide pyrophosphorylase [carboxylating]"/>
    <property type="match status" value="1"/>
</dbReference>
<dbReference type="PIRSF" id="PIRSF006250">
    <property type="entry name" value="NadC_ModD"/>
    <property type="match status" value="1"/>
</dbReference>
<dbReference type="PANTHER" id="PTHR32179">
    <property type="entry name" value="NICOTINATE-NUCLEOTIDE PYROPHOSPHORYLASE [CARBOXYLATING]"/>
    <property type="match status" value="1"/>
</dbReference>
<accession>A0A7S0USH4</accession>
<feature type="binding site" evidence="7">
    <location>
        <position position="247"/>
    </location>
    <ligand>
        <name>substrate</name>
    </ligand>
</feature>
<dbReference type="AlphaFoldDB" id="A0A7S0USH4"/>
<dbReference type="GO" id="GO:0034213">
    <property type="term" value="P:quinolinate catabolic process"/>
    <property type="evidence" value="ECO:0007669"/>
    <property type="project" value="TreeGrafter"/>
</dbReference>
<organism evidence="10">
    <name type="scientific">Polytomella parva</name>
    <dbReference type="NCBI Taxonomy" id="51329"/>
    <lineage>
        <taxon>Eukaryota</taxon>
        <taxon>Viridiplantae</taxon>
        <taxon>Chlorophyta</taxon>
        <taxon>core chlorophytes</taxon>
        <taxon>Chlorophyceae</taxon>
        <taxon>CS clade</taxon>
        <taxon>Chlamydomonadales</taxon>
        <taxon>Chlamydomonadaceae</taxon>
        <taxon>Polytomella</taxon>
    </lineage>
</organism>
<comment type="similarity">
    <text evidence="2 6">Belongs to the NadC/ModD family.</text>
</comment>
<feature type="binding site" evidence="7">
    <location>
        <position position="169"/>
    </location>
    <ligand>
        <name>substrate</name>
    </ligand>
</feature>
<dbReference type="InterPro" id="IPR013785">
    <property type="entry name" value="Aldolase_TIM"/>
</dbReference>
<dbReference type="CDD" id="cd01572">
    <property type="entry name" value="QPRTase"/>
    <property type="match status" value="1"/>
</dbReference>
<dbReference type="FunFam" id="3.90.1170.20:FF:000001">
    <property type="entry name" value="Nicotinate-nucleotide diphosphorylase (Carboxylating)"/>
    <property type="match status" value="1"/>
</dbReference>
<dbReference type="PANTHER" id="PTHR32179:SF3">
    <property type="entry name" value="NICOTINATE-NUCLEOTIDE PYROPHOSPHORYLASE [CARBOXYLATING]"/>
    <property type="match status" value="1"/>
</dbReference>
<evidence type="ECO:0000313" key="10">
    <source>
        <dbReference type="EMBL" id="CAD8765660.1"/>
    </source>
</evidence>
<dbReference type="GO" id="GO:0005737">
    <property type="term" value="C:cytoplasm"/>
    <property type="evidence" value="ECO:0007669"/>
    <property type="project" value="TreeGrafter"/>
</dbReference>
<feature type="binding site" evidence="7">
    <location>
        <position position="213"/>
    </location>
    <ligand>
        <name>substrate</name>
    </ligand>
</feature>
<dbReference type="InterPro" id="IPR002638">
    <property type="entry name" value="Quinolinate_PRibosylTrfase_C"/>
</dbReference>
<dbReference type="InterPro" id="IPR036068">
    <property type="entry name" value="Nicotinate_pribotase-like_C"/>
</dbReference>
<feature type="binding site" evidence="7">
    <location>
        <position position="179"/>
    </location>
    <ligand>
        <name>substrate</name>
    </ligand>
</feature>
<dbReference type="UniPathway" id="UPA00253">
    <property type="reaction ID" value="UER00331"/>
</dbReference>
<dbReference type="Pfam" id="PF01729">
    <property type="entry name" value="QRPTase_C"/>
    <property type="match status" value="1"/>
</dbReference>
<gene>
    <name evidence="10" type="ORF">PPAR00522_LOCUS2048</name>
</gene>